<dbReference type="Pfam" id="PF00530">
    <property type="entry name" value="SRCR"/>
    <property type="match status" value="3"/>
</dbReference>
<evidence type="ECO:0000313" key="10">
    <source>
        <dbReference type="EMBL" id="KAH3847161.1"/>
    </source>
</evidence>
<feature type="chain" id="PRO_5039568974" evidence="7">
    <location>
        <begin position="20"/>
        <end position="706"/>
    </location>
</feature>
<dbReference type="SMART" id="SM00032">
    <property type="entry name" value="CCP"/>
    <property type="match status" value="4"/>
</dbReference>
<reference evidence="10" key="2">
    <citation type="submission" date="2020-11" db="EMBL/GenBank/DDBJ databases">
        <authorList>
            <person name="McCartney M.A."/>
            <person name="Auch B."/>
            <person name="Kono T."/>
            <person name="Mallez S."/>
            <person name="Becker A."/>
            <person name="Gohl D.M."/>
            <person name="Silverstein K.A.T."/>
            <person name="Koren S."/>
            <person name="Bechman K.B."/>
            <person name="Herman A."/>
            <person name="Abrahante J.E."/>
            <person name="Garbe J."/>
        </authorList>
    </citation>
    <scope>NUCLEOTIDE SEQUENCE</scope>
    <source>
        <strain evidence="10">Duluth1</strain>
        <tissue evidence="10">Whole animal</tissue>
    </source>
</reference>
<comment type="caution">
    <text evidence="5">Lacks conserved residue(s) required for the propagation of feature annotation.</text>
</comment>
<proteinExistence type="predicted"/>
<dbReference type="AlphaFoldDB" id="A0A9D4KWG7"/>
<evidence type="ECO:0000313" key="11">
    <source>
        <dbReference type="Proteomes" id="UP000828390"/>
    </source>
</evidence>
<dbReference type="EMBL" id="JAIWYP010000003">
    <property type="protein sequence ID" value="KAH3847161.1"/>
    <property type="molecule type" value="Genomic_DNA"/>
</dbReference>
<organism evidence="10 11">
    <name type="scientific">Dreissena polymorpha</name>
    <name type="common">Zebra mussel</name>
    <name type="synonym">Mytilus polymorpha</name>
    <dbReference type="NCBI Taxonomy" id="45954"/>
    <lineage>
        <taxon>Eukaryota</taxon>
        <taxon>Metazoa</taxon>
        <taxon>Spiralia</taxon>
        <taxon>Lophotrochozoa</taxon>
        <taxon>Mollusca</taxon>
        <taxon>Bivalvia</taxon>
        <taxon>Autobranchia</taxon>
        <taxon>Heteroconchia</taxon>
        <taxon>Euheterodonta</taxon>
        <taxon>Imparidentia</taxon>
        <taxon>Neoheterodontei</taxon>
        <taxon>Myida</taxon>
        <taxon>Dreissenoidea</taxon>
        <taxon>Dreissenidae</taxon>
        <taxon>Dreissena</taxon>
    </lineage>
</organism>
<feature type="disulfide bond" evidence="5">
    <location>
        <begin position="105"/>
        <end position="115"/>
    </location>
</feature>
<feature type="disulfide bond" evidence="5">
    <location>
        <begin position="534"/>
        <end position="544"/>
    </location>
</feature>
<dbReference type="InterPro" id="IPR000436">
    <property type="entry name" value="Sushi_SCR_CCP_dom"/>
</dbReference>
<feature type="domain" description="SRCR" evidence="8">
    <location>
        <begin position="34"/>
        <end position="134"/>
    </location>
</feature>
<keyword evidence="2" id="KW-0677">Repeat</keyword>
<dbReference type="SMART" id="SM00202">
    <property type="entry name" value="SR"/>
    <property type="match status" value="4"/>
</dbReference>
<dbReference type="PANTHER" id="PTHR19331:SF465">
    <property type="entry name" value="EGG PEPTIDE SPERACT RECEPTOR"/>
    <property type="match status" value="1"/>
</dbReference>
<evidence type="ECO:0000256" key="5">
    <source>
        <dbReference type="PROSITE-ProRule" id="PRU00196"/>
    </source>
</evidence>
<keyword evidence="4" id="KW-0325">Glycoprotein</keyword>
<keyword evidence="3 5" id="KW-1015">Disulfide bond</keyword>
<accession>A0A9D4KWG7</accession>
<feature type="domain" description="Sushi" evidence="9">
    <location>
        <begin position="564"/>
        <end position="619"/>
    </location>
</feature>
<protein>
    <submittedName>
        <fullName evidence="10">Uncharacterized protein</fullName>
    </submittedName>
</protein>
<name>A0A9D4KWG7_DREPO</name>
<evidence type="ECO:0000259" key="9">
    <source>
        <dbReference type="PROSITE" id="PS50923"/>
    </source>
</evidence>
<reference evidence="10" key="1">
    <citation type="journal article" date="2019" name="bioRxiv">
        <title>The Genome of the Zebra Mussel, Dreissena polymorpha: A Resource for Invasive Species Research.</title>
        <authorList>
            <person name="McCartney M.A."/>
            <person name="Auch B."/>
            <person name="Kono T."/>
            <person name="Mallez S."/>
            <person name="Zhang Y."/>
            <person name="Obille A."/>
            <person name="Becker A."/>
            <person name="Abrahante J.E."/>
            <person name="Garbe J."/>
            <person name="Badalamenti J.P."/>
            <person name="Herman A."/>
            <person name="Mangelson H."/>
            <person name="Liachko I."/>
            <person name="Sullivan S."/>
            <person name="Sone E.D."/>
            <person name="Koren S."/>
            <person name="Silverstein K.A.T."/>
            <person name="Beckman K.B."/>
            <person name="Gohl D.M."/>
        </authorList>
    </citation>
    <scope>NUCLEOTIDE SEQUENCE</scope>
    <source>
        <strain evidence="10">Duluth1</strain>
        <tissue evidence="10">Whole animal</tissue>
    </source>
</reference>
<dbReference type="InterPro" id="IPR036772">
    <property type="entry name" value="SRCR-like_dom_sf"/>
</dbReference>
<feature type="disulfide bond" evidence="5">
    <location>
        <begin position="329"/>
        <end position="393"/>
    </location>
</feature>
<dbReference type="GO" id="GO:0016020">
    <property type="term" value="C:membrane"/>
    <property type="evidence" value="ECO:0007669"/>
    <property type="project" value="InterPro"/>
</dbReference>
<evidence type="ECO:0000256" key="3">
    <source>
        <dbReference type="ARBA" id="ARBA00023157"/>
    </source>
</evidence>
<dbReference type="SUPFAM" id="SSF57535">
    <property type="entry name" value="Complement control module/SCR domain"/>
    <property type="match status" value="2"/>
</dbReference>
<dbReference type="Pfam" id="PF00084">
    <property type="entry name" value="Sushi"/>
    <property type="match status" value="2"/>
</dbReference>
<feature type="domain" description="SRCR" evidence="8">
    <location>
        <begin position="304"/>
        <end position="403"/>
    </location>
</feature>
<dbReference type="CDD" id="cd00033">
    <property type="entry name" value="CCP"/>
    <property type="match status" value="2"/>
</dbReference>
<evidence type="ECO:0000256" key="2">
    <source>
        <dbReference type="ARBA" id="ARBA00022737"/>
    </source>
</evidence>
<feature type="domain" description="Sushi" evidence="9">
    <location>
        <begin position="620"/>
        <end position="675"/>
    </location>
</feature>
<keyword evidence="11" id="KW-1185">Reference proteome</keyword>
<dbReference type="SUPFAM" id="SSF56487">
    <property type="entry name" value="SRCR-like"/>
    <property type="match status" value="4"/>
</dbReference>
<comment type="caution">
    <text evidence="10">The sequence shown here is derived from an EMBL/GenBank/DDBJ whole genome shotgun (WGS) entry which is preliminary data.</text>
</comment>
<feature type="domain" description="SRCR" evidence="8">
    <location>
        <begin position="197"/>
        <end position="295"/>
    </location>
</feature>
<feature type="domain" description="SRCR" evidence="8">
    <location>
        <begin position="467"/>
        <end position="563"/>
    </location>
</feature>
<dbReference type="PROSITE" id="PS00420">
    <property type="entry name" value="SRCR_1"/>
    <property type="match status" value="1"/>
</dbReference>
<evidence type="ECO:0000256" key="1">
    <source>
        <dbReference type="ARBA" id="ARBA00022729"/>
    </source>
</evidence>
<keyword evidence="6" id="KW-0768">Sushi</keyword>
<evidence type="ECO:0000259" key="8">
    <source>
        <dbReference type="PROSITE" id="PS50287"/>
    </source>
</evidence>
<dbReference type="FunFam" id="3.10.250.10:FF:000001">
    <property type="entry name" value="Lysyl oxidase 4 isoform X1"/>
    <property type="match status" value="2"/>
</dbReference>
<dbReference type="InterPro" id="IPR001190">
    <property type="entry name" value="SRCR"/>
</dbReference>
<evidence type="ECO:0000256" key="6">
    <source>
        <dbReference type="PROSITE-ProRule" id="PRU00302"/>
    </source>
</evidence>
<gene>
    <name evidence="10" type="ORF">DPMN_089478</name>
</gene>
<feature type="disulfide bond" evidence="5">
    <location>
        <begin position="59"/>
        <end position="123"/>
    </location>
</feature>
<dbReference type="Gene3D" id="3.10.250.10">
    <property type="entry name" value="SRCR-like domain"/>
    <property type="match status" value="4"/>
</dbReference>
<feature type="disulfide bond" evidence="5">
    <location>
        <begin position="268"/>
        <end position="278"/>
    </location>
</feature>
<dbReference type="PANTHER" id="PTHR19331">
    <property type="entry name" value="SCAVENGER RECEPTOR DOMAIN-CONTAINING"/>
    <property type="match status" value="1"/>
</dbReference>
<sequence length="706" mass="78599">MLIIACILVVFGSNSVVLTEDVSVRSYNFTNKDIRLIGGNSELEGRVEIRINGTWGTICDARWFNSRVADVLCRMLHVNLSALDYFTDSRYGFGVGPIHYSGVYCDGTEQTIHNCSKYTALFCTHSSDVGLMCTGCSRSASNNFGLFEHVNITSNGDLYTGNCSNGASTFQFVYRCALNGSWEEYGPTCGPLDVRDVRFVGGVGRYDGGVEVLVGDTWGPVCGSSNVNGRYYYSFAPVFCKMKGLRYFTQFYTWGSNTINGFIANVQCPSNVDHVNSCSYTTVYTCYFQLFVVCEGFPLNISSIQLVDGSSAFDGRVELHVGDIIGTICPNDFEFVDAQVLCKMKGLNVSWFSIDYQYNTSGRYPLIRDLQCSGQESHINNCYYRTPYFAYPCDQGAVKLLCTECGTPDIFASWSVNYFHYNGTSLFANCEYKRTYIGYLRMICTANGWTTIEECQEYSYPLDIQEIRLVDGNSTFDGRVEIKVFNTWGTICHDHFEMEDANVICKMIGFNPAKGFRTSSIEGTGPVYVDNMACDANSSHINDCRYVTYDDCSHREDVAVTCTAKCDNPTLQWGMVNDTSTNVGSAISVACERGRILVGDSEIVCKEDGNWTSTPFCRLIDCGDPTPDNGEIMGTSYYLDDVVSVSCDTGYILSGDAVITCQNNSYWTDDPTCTIVVKNLYSYGKNHCRLIEIMCINNPEILLELK</sequence>
<evidence type="ECO:0000256" key="7">
    <source>
        <dbReference type="SAM" id="SignalP"/>
    </source>
</evidence>
<feature type="disulfide bond" evidence="5">
    <location>
        <begin position="372"/>
        <end position="382"/>
    </location>
</feature>
<feature type="disulfide bond" evidence="5">
    <location>
        <begin position="222"/>
        <end position="286"/>
    </location>
</feature>
<dbReference type="Proteomes" id="UP000828390">
    <property type="component" value="Unassembled WGS sequence"/>
</dbReference>
<evidence type="ECO:0000256" key="4">
    <source>
        <dbReference type="ARBA" id="ARBA00023180"/>
    </source>
</evidence>
<dbReference type="PRINTS" id="PR00258">
    <property type="entry name" value="SPERACTRCPTR"/>
</dbReference>
<dbReference type="Gene3D" id="2.10.70.10">
    <property type="entry name" value="Complement Module, domain 1"/>
    <property type="match status" value="2"/>
</dbReference>
<feature type="signal peptide" evidence="7">
    <location>
        <begin position="1"/>
        <end position="19"/>
    </location>
</feature>
<dbReference type="PROSITE" id="PS50287">
    <property type="entry name" value="SRCR_2"/>
    <property type="match status" value="4"/>
</dbReference>
<dbReference type="InterPro" id="IPR035976">
    <property type="entry name" value="Sushi/SCR/CCP_sf"/>
</dbReference>
<keyword evidence="1 7" id="KW-0732">Signal</keyword>
<dbReference type="PROSITE" id="PS50923">
    <property type="entry name" value="SUSHI"/>
    <property type="match status" value="2"/>
</dbReference>